<dbReference type="GO" id="GO:0052851">
    <property type="term" value="F:ferric-chelate reductase (NADPH) activity"/>
    <property type="evidence" value="ECO:0007669"/>
    <property type="project" value="TreeGrafter"/>
</dbReference>
<dbReference type="GO" id="GO:0050661">
    <property type="term" value="F:NADP binding"/>
    <property type="evidence" value="ECO:0007669"/>
    <property type="project" value="InterPro"/>
</dbReference>
<dbReference type="Pfam" id="PF03807">
    <property type="entry name" value="F420_oxidored"/>
    <property type="match status" value="1"/>
</dbReference>
<dbReference type="AlphaFoldDB" id="A0A5Q0L5M5"/>
<keyword evidence="5" id="KW-1185">Reference proteome</keyword>
<proteinExistence type="predicted"/>
<dbReference type="SUPFAM" id="SSF51735">
    <property type="entry name" value="NAD(P)-binding Rossmann-fold domains"/>
    <property type="match status" value="1"/>
</dbReference>
<dbReference type="Proteomes" id="UP000326179">
    <property type="component" value="Chromosome"/>
</dbReference>
<keyword evidence="1" id="KW-0560">Oxidoreductase</keyword>
<dbReference type="GO" id="GO:0006740">
    <property type="term" value="P:NADPH regeneration"/>
    <property type="evidence" value="ECO:0007669"/>
    <property type="project" value="InterPro"/>
</dbReference>
<dbReference type="InterPro" id="IPR010185">
    <property type="entry name" value="NpdG"/>
</dbReference>
<protein>
    <submittedName>
        <fullName evidence="4">NADPH-dependent F420 reductase</fullName>
    </submittedName>
</protein>
<dbReference type="GO" id="GO:0015677">
    <property type="term" value="P:copper ion import"/>
    <property type="evidence" value="ECO:0007669"/>
    <property type="project" value="TreeGrafter"/>
</dbReference>
<dbReference type="PANTHER" id="PTHR14239:SF0">
    <property type="entry name" value="F420-DEPENDENT NADP REDUCTASE"/>
    <property type="match status" value="1"/>
</dbReference>
<evidence type="ECO:0000259" key="3">
    <source>
        <dbReference type="Pfam" id="PF03807"/>
    </source>
</evidence>
<evidence type="ECO:0000313" key="4">
    <source>
        <dbReference type="EMBL" id="QFZ72026.1"/>
    </source>
</evidence>
<gene>
    <name evidence="4" type="primary">npdG</name>
    <name evidence="4" type="ORF">GFH48_00925</name>
</gene>
<name>A0A5Q0L5M5_9ACTN</name>
<evidence type="ECO:0000313" key="5">
    <source>
        <dbReference type="Proteomes" id="UP000326179"/>
    </source>
</evidence>
<dbReference type="NCBIfam" id="TIGR01915">
    <property type="entry name" value="npdG"/>
    <property type="match status" value="1"/>
</dbReference>
<dbReference type="InterPro" id="IPR028939">
    <property type="entry name" value="P5C_Rdtase_cat_N"/>
</dbReference>
<evidence type="ECO:0000256" key="1">
    <source>
        <dbReference type="ARBA" id="ARBA00023002"/>
    </source>
</evidence>
<feature type="region of interest" description="Disordered" evidence="2">
    <location>
        <begin position="54"/>
        <end position="101"/>
    </location>
</feature>
<dbReference type="KEGG" id="sfy:GFH48_00925"/>
<dbReference type="Gene3D" id="3.40.50.720">
    <property type="entry name" value="NAD(P)-binding Rossmann-like Domain"/>
    <property type="match status" value="1"/>
</dbReference>
<sequence>MTSSPEAEASGRSAANSVRRALKRAVNETSRDVGGATVLLSARGTDLADLRQHRWTGQGHSPGGRPPAGRDDVLPQGLHATDVPPTTAPSEQPLPGTPPLDVSGQVVAVLGGTGPQGRGLAYRLALAGQQVTIGSRTTERAEAAAAELGLGITGFDNARAARGADIAIVTVPWEGHAATLAALRGELAGKLVIDSVNPLGFDAKGAYGIRPQEGSAAEQAAALLPDSRVTAAFHHLSAVLLTDPAIETIDTDVLVLGDTRSDTDIVRALTARIPGLRGVYAGRLRNAHQVEALVANLISVNRRYKAHAGLRITDI</sequence>
<dbReference type="EMBL" id="CP045643">
    <property type="protein sequence ID" value="QFZ72026.1"/>
    <property type="molecule type" value="Genomic_DNA"/>
</dbReference>
<dbReference type="GO" id="GO:0008823">
    <property type="term" value="F:cupric reductase (NADH) activity"/>
    <property type="evidence" value="ECO:0007669"/>
    <property type="project" value="TreeGrafter"/>
</dbReference>
<organism evidence="4 5">
    <name type="scientific">Streptomyces fagopyri</name>
    <dbReference type="NCBI Taxonomy" id="2662397"/>
    <lineage>
        <taxon>Bacteria</taxon>
        <taxon>Bacillati</taxon>
        <taxon>Actinomycetota</taxon>
        <taxon>Actinomycetes</taxon>
        <taxon>Kitasatosporales</taxon>
        <taxon>Streptomycetaceae</taxon>
        <taxon>Streptomyces</taxon>
    </lineage>
</organism>
<dbReference type="GO" id="GO:0070967">
    <property type="term" value="F:coenzyme F420 binding"/>
    <property type="evidence" value="ECO:0007669"/>
    <property type="project" value="InterPro"/>
</dbReference>
<dbReference type="GO" id="GO:0005886">
    <property type="term" value="C:plasma membrane"/>
    <property type="evidence" value="ECO:0007669"/>
    <property type="project" value="TreeGrafter"/>
</dbReference>
<feature type="domain" description="Pyrroline-5-carboxylate reductase catalytic N-terminal" evidence="3">
    <location>
        <begin position="107"/>
        <end position="198"/>
    </location>
</feature>
<dbReference type="InterPro" id="IPR036291">
    <property type="entry name" value="NAD(P)-bd_dom_sf"/>
</dbReference>
<dbReference type="InterPro" id="IPR051267">
    <property type="entry name" value="STEAP_metalloreductase"/>
</dbReference>
<dbReference type="PANTHER" id="PTHR14239">
    <property type="entry name" value="DUDULIN-RELATED"/>
    <property type="match status" value="1"/>
</dbReference>
<reference evidence="4 5" key="1">
    <citation type="submission" date="2019-10" db="EMBL/GenBank/DDBJ databases">
        <title>A novel species.</title>
        <authorList>
            <person name="Gao J."/>
        </authorList>
    </citation>
    <scope>NUCLEOTIDE SEQUENCE [LARGE SCALE GENOMIC DNA]</scope>
    <source>
        <strain evidence="4 5">QMT-28</strain>
    </source>
</reference>
<evidence type="ECO:0000256" key="2">
    <source>
        <dbReference type="SAM" id="MobiDB-lite"/>
    </source>
</evidence>
<accession>A0A5Q0L5M5</accession>
<feature type="region of interest" description="Disordered" evidence="2">
    <location>
        <begin position="1"/>
        <end position="37"/>
    </location>
</feature>
<dbReference type="GO" id="GO:0016651">
    <property type="term" value="F:oxidoreductase activity, acting on NAD(P)H"/>
    <property type="evidence" value="ECO:0007669"/>
    <property type="project" value="InterPro"/>
</dbReference>